<gene>
    <name evidence="1" type="ORF">PITC_031410</name>
</gene>
<dbReference type="OrthoDB" id="4388216at2759"/>
<organism evidence="1 2">
    <name type="scientific">Penicillium italicum</name>
    <name type="common">Blue mold</name>
    <dbReference type="NCBI Taxonomy" id="40296"/>
    <lineage>
        <taxon>Eukaryota</taxon>
        <taxon>Fungi</taxon>
        <taxon>Dikarya</taxon>
        <taxon>Ascomycota</taxon>
        <taxon>Pezizomycotina</taxon>
        <taxon>Eurotiomycetes</taxon>
        <taxon>Eurotiomycetidae</taxon>
        <taxon>Eurotiales</taxon>
        <taxon>Aspergillaceae</taxon>
        <taxon>Penicillium</taxon>
    </lineage>
</organism>
<dbReference type="AlphaFoldDB" id="A0A0A2LCF8"/>
<proteinExistence type="predicted"/>
<sequence>MPPGIPGGAMCVQRLDDSLNLQFTLRIAFRCVLHRCRNQEIRC</sequence>
<evidence type="ECO:0000313" key="2">
    <source>
        <dbReference type="Proteomes" id="UP000030104"/>
    </source>
</evidence>
<comment type="caution">
    <text evidence="1">The sequence shown here is derived from an EMBL/GenBank/DDBJ whole genome shotgun (WGS) entry which is preliminary data.</text>
</comment>
<name>A0A0A2LCF8_PENIT</name>
<dbReference type="AntiFam" id="ANF00034">
    <property type="entry name" value="Antisense to 5.8S rRNA"/>
</dbReference>
<reference evidence="1 2" key="1">
    <citation type="journal article" date="2015" name="Mol. Plant Microbe Interact.">
        <title>Genome, transcriptome, and functional analyses of Penicillium expansum provide new insights into secondary metabolism and pathogenicity.</title>
        <authorList>
            <person name="Ballester A.R."/>
            <person name="Marcet-Houben M."/>
            <person name="Levin E."/>
            <person name="Sela N."/>
            <person name="Selma-Lazaro C."/>
            <person name="Carmona L."/>
            <person name="Wisniewski M."/>
            <person name="Droby S."/>
            <person name="Gonzalez-Candelas L."/>
            <person name="Gabaldon T."/>
        </authorList>
    </citation>
    <scope>NUCLEOTIDE SEQUENCE [LARGE SCALE GENOMIC DNA]</scope>
    <source>
        <strain evidence="1 2">PHI-1</strain>
    </source>
</reference>
<dbReference type="EMBL" id="JQGA01000664">
    <property type="protein sequence ID" value="KGO74290.1"/>
    <property type="molecule type" value="Genomic_DNA"/>
</dbReference>
<accession>A0A0A2LCF8</accession>
<keyword evidence="2" id="KW-1185">Reference proteome</keyword>
<protein>
    <submittedName>
        <fullName evidence="1">Uncharacterized protein</fullName>
    </submittedName>
</protein>
<evidence type="ECO:0000313" key="1">
    <source>
        <dbReference type="EMBL" id="KGO74290.1"/>
    </source>
</evidence>
<dbReference type="PhylomeDB" id="A0A0A2LCF8"/>
<dbReference type="HOGENOM" id="CLU_3242348_0_0_1"/>
<dbReference type="Proteomes" id="UP000030104">
    <property type="component" value="Unassembled WGS sequence"/>
</dbReference>